<dbReference type="EMBL" id="BPQO01000016">
    <property type="protein sequence ID" value="GJD90128.1"/>
    <property type="molecule type" value="Genomic_DNA"/>
</dbReference>
<reference evidence="2" key="2">
    <citation type="submission" date="2021-08" db="EMBL/GenBank/DDBJ databases">
        <authorList>
            <person name="Tani A."/>
            <person name="Ola A."/>
            <person name="Ogura Y."/>
            <person name="Katsura K."/>
            <person name="Hayashi T."/>
        </authorList>
    </citation>
    <scope>NUCLEOTIDE SEQUENCE</scope>
    <source>
        <strain evidence="2">DSM 16372</strain>
    </source>
</reference>
<keyword evidence="1" id="KW-0812">Transmembrane</keyword>
<feature type="transmembrane region" description="Helical" evidence="1">
    <location>
        <begin position="28"/>
        <end position="50"/>
    </location>
</feature>
<dbReference type="AlphaFoldDB" id="A0AAV4ZPF1"/>
<name>A0AAV4ZPF1_9HYPH</name>
<evidence type="ECO:0000256" key="1">
    <source>
        <dbReference type="SAM" id="Phobius"/>
    </source>
</evidence>
<gene>
    <name evidence="2" type="ORF">BHAOGJBA_3663</name>
</gene>
<organism evidence="2 3">
    <name type="scientific">Methylobacterium hispanicum</name>
    <dbReference type="NCBI Taxonomy" id="270350"/>
    <lineage>
        <taxon>Bacteria</taxon>
        <taxon>Pseudomonadati</taxon>
        <taxon>Pseudomonadota</taxon>
        <taxon>Alphaproteobacteria</taxon>
        <taxon>Hyphomicrobiales</taxon>
        <taxon>Methylobacteriaceae</taxon>
        <taxon>Methylobacterium</taxon>
    </lineage>
</organism>
<sequence>MVLLYAFTAWVGGLLTTAALWGPCGPVLAVAAAPVGASALTAGTALLVYLRPARREPADRTAAPRYRWHPAR</sequence>
<protein>
    <submittedName>
        <fullName evidence="2">Uncharacterized protein</fullName>
    </submittedName>
</protein>
<keyword evidence="1" id="KW-1133">Transmembrane helix</keyword>
<keyword evidence="3" id="KW-1185">Reference proteome</keyword>
<dbReference type="RefSeq" id="WP_066920133.1">
    <property type="nucleotide sequence ID" value="NZ_BPQO01000016.1"/>
</dbReference>
<evidence type="ECO:0000313" key="2">
    <source>
        <dbReference type="EMBL" id="GJD90128.1"/>
    </source>
</evidence>
<evidence type="ECO:0000313" key="3">
    <source>
        <dbReference type="Proteomes" id="UP001055247"/>
    </source>
</evidence>
<reference evidence="2" key="1">
    <citation type="journal article" date="2016" name="Front. Microbiol.">
        <title>Genome Sequence of the Piezophilic, Mesophilic Sulfate-Reducing Bacterium Desulfovibrio indicus J2T.</title>
        <authorList>
            <person name="Cao J."/>
            <person name="Maignien L."/>
            <person name="Shao Z."/>
            <person name="Alain K."/>
            <person name="Jebbar M."/>
        </authorList>
    </citation>
    <scope>NUCLEOTIDE SEQUENCE</scope>
    <source>
        <strain evidence="2">DSM 16372</strain>
    </source>
</reference>
<accession>A0AAV4ZPF1</accession>
<proteinExistence type="predicted"/>
<dbReference type="Proteomes" id="UP001055247">
    <property type="component" value="Unassembled WGS sequence"/>
</dbReference>
<keyword evidence="1" id="KW-0472">Membrane</keyword>
<comment type="caution">
    <text evidence="2">The sequence shown here is derived from an EMBL/GenBank/DDBJ whole genome shotgun (WGS) entry which is preliminary data.</text>
</comment>